<dbReference type="RefSeq" id="WP_344907445.1">
    <property type="nucleotide sequence ID" value="NZ_BAABAS010000029.1"/>
</dbReference>
<dbReference type="Proteomes" id="UP001501710">
    <property type="component" value="Unassembled WGS sequence"/>
</dbReference>
<dbReference type="EMBL" id="BAABAS010000029">
    <property type="protein sequence ID" value="GAA4242166.1"/>
    <property type="molecule type" value="Genomic_DNA"/>
</dbReference>
<accession>A0ABP8CQG1</accession>
<proteinExistence type="predicted"/>
<gene>
    <name evidence="1" type="ORF">GCM10022254_74040</name>
</gene>
<comment type="caution">
    <text evidence="1">The sequence shown here is derived from an EMBL/GenBank/DDBJ whole genome shotgun (WGS) entry which is preliminary data.</text>
</comment>
<evidence type="ECO:0000313" key="2">
    <source>
        <dbReference type="Proteomes" id="UP001501710"/>
    </source>
</evidence>
<reference evidence="2" key="1">
    <citation type="journal article" date="2019" name="Int. J. Syst. Evol. Microbiol.">
        <title>The Global Catalogue of Microorganisms (GCM) 10K type strain sequencing project: providing services to taxonomists for standard genome sequencing and annotation.</title>
        <authorList>
            <consortium name="The Broad Institute Genomics Platform"/>
            <consortium name="The Broad Institute Genome Sequencing Center for Infectious Disease"/>
            <person name="Wu L."/>
            <person name="Ma J."/>
        </authorList>
    </citation>
    <scope>NUCLEOTIDE SEQUENCE [LARGE SCALE GENOMIC DNA]</scope>
    <source>
        <strain evidence="2">JCM 17440</strain>
    </source>
</reference>
<protein>
    <submittedName>
        <fullName evidence="1">Uncharacterized protein</fullName>
    </submittedName>
</protein>
<sequence>MGAARPVTVRMERRVLRLRTCLGRSTAVRYLDTLSAALQPLGYRSIRLYRPEEFPMPVALPVLWEPFLWVYVPGPRGHVGTVLNARAVPNQMWAYHEARRGRQGYLSPCGDAKTAAEEVDRLLKHRMYPDVDW</sequence>
<keyword evidence="2" id="KW-1185">Reference proteome</keyword>
<evidence type="ECO:0000313" key="1">
    <source>
        <dbReference type="EMBL" id="GAA4242166.1"/>
    </source>
</evidence>
<name>A0ABP8CQG1_9ACTN</name>
<organism evidence="1 2">
    <name type="scientific">Actinomadura meridiana</name>
    <dbReference type="NCBI Taxonomy" id="559626"/>
    <lineage>
        <taxon>Bacteria</taxon>
        <taxon>Bacillati</taxon>
        <taxon>Actinomycetota</taxon>
        <taxon>Actinomycetes</taxon>
        <taxon>Streptosporangiales</taxon>
        <taxon>Thermomonosporaceae</taxon>
        <taxon>Actinomadura</taxon>
    </lineage>
</organism>